<dbReference type="InterPro" id="IPR041628">
    <property type="entry name" value="ChlI/MoxR_AAA_lid"/>
</dbReference>
<evidence type="ECO:0000259" key="4">
    <source>
        <dbReference type="Pfam" id="PF07726"/>
    </source>
</evidence>
<comment type="similarity">
    <text evidence="3">Belongs to the MoxR family.</text>
</comment>
<evidence type="ECO:0000313" key="6">
    <source>
        <dbReference type="EMBL" id="QEG21215.1"/>
    </source>
</evidence>
<keyword evidence="1" id="KW-0547">Nucleotide-binding</keyword>
<gene>
    <name evidence="6" type="ORF">MFFC18_10700</name>
</gene>
<dbReference type="STRING" id="980251.GCA_001642875_01870"/>
<sequence length="447" mass="48823">MNANSPDTTIEFDCPACQSRLRVPSSLAGQNAKCPKCGQIALVPSVSPGDSAPAAAPENMSSSAAAPVAAVPAQSIGPTVNPPEPTVIEGAGILLPADPDAPVHALDDAPENQTSIVDMPREPVVGRDTETRQLFESICDQISKVFVGQRELVEGTLVALFSGGHVLIESVPGLGKTLFVRTLGKILGCDFGRIQFTADLMPSDITGAPIFDMKTQEFRFRPGPVFTQLLLADEINRSPAKTHAALLETMQERRVTVDGQTHDLDLPFLVVATQNPIESEGTYNLPEAQLDRFLFKLRADYPSEEQEAKILMMHGDQVDLTKKLNDEVETISSPEQILRVTDESSRVRVEPVLVNYINRIVRLTRQWPQFYMGASPRAGIGLMQAARTLAAFYGRDYAVPDDVVQLALPTLRHRVMLTAEAEVEGQQVDDLLRELIRRVEVPRIEAS</sequence>
<dbReference type="KEGG" id="mff:MFFC18_10700"/>
<dbReference type="InterPro" id="IPR027417">
    <property type="entry name" value="P-loop_NTPase"/>
</dbReference>
<keyword evidence="2" id="KW-0067">ATP-binding</keyword>
<accession>A0A5B9P7N9</accession>
<dbReference type="FunFam" id="3.40.50.300:FF:000640">
    <property type="entry name" value="MoxR family ATPase"/>
    <property type="match status" value="1"/>
</dbReference>
<name>A0A5B9P7N9_9BACT</name>
<evidence type="ECO:0000313" key="7">
    <source>
        <dbReference type="Proteomes" id="UP000322214"/>
    </source>
</evidence>
<dbReference type="InterPro" id="IPR011703">
    <property type="entry name" value="ATPase_AAA-3"/>
</dbReference>
<dbReference type="Gene3D" id="1.10.8.80">
    <property type="entry name" value="Magnesium chelatase subunit I, C-Terminal domain"/>
    <property type="match status" value="1"/>
</dbReference>
<reference evidence="6 7" key="1">
    <citation type="submission" date="2019-08" db="EMBL/GenBank/DDBJ databases">
        <title>Deep-cultivation of Planctomycetes and their phenomic and genomic characterization uncovers novel biology.</title>
        <authorList>
            <person name="Wiegand S."/>
            <person name="Jogler M."/>
            <person name="Boedeker C."/>
            <person name="Pinto D."/>
            <person name="Vollmers J."/>
            <person name="Rivas-Marin E."/>
            <person name="Kohn T."/>
            <person name="Peeters S.H."/>
            <person name="Heuer A."/>
            <person name="Rast P."/>
            <person name="Oberbeckmann S."/>
            <person name="Bunk B."/>
            <person name="Jeske O."/>
            <person name="Meyerdierks A."/>
            <person name="Storesund J.E."/>
            <person name="Kallscheuer N."/>
            <person name="Luecker S."/>
            <person name="Lage O.M."/>
            <person name="Pohl T."/>
            <person name="Merkel B.J."/>
            <person name="Hornburger P."/>
            <person name="Mueller R.-W."/>
            <person name="Bruemmer F."/>
            <person name="Labrenz M."/>
            <person name="Spormann A.M."/>
            <person name="Op den Camp H."/>
            <person name="Overmann J."/>
            <person name="Amann R."/>
            <person name="Jetten M.S.M."/>
            <person name="Mascher T."/>
            <person name="Medema M.H."/>
            <person name="Devos D.P."/>
            <person name="Kaster A.-K."/>
            <person name="Ovreas L."/>
            <person name="Rohde M."/>
            <person name="Galperin M.Y."/>
            <person name="Jogler C."/>
        </authorList>
    </citation>
    <scope>NUCLEOTIDE SEQUENCE [LARGE SCALE GENOMIC DNA]</scope>
    <source>
        <strain evidence="6 7">FC18</strain>
    </source>
</reference>
<keyword evidence="7" id="KW-1185">Reference proteome</keyword>
<dbReference type="InterPro" id="IPR050764">
    <property type="entry name" value="CbbQ/NirQ/NorQ/GpvN"/>
</dbReference>
<dbReference type="Pfam" id="PF07726">
    <property type="entry name" value="AAA_3"/>
    <property type="match status" value="1"/>
</dbReference>
<proteinExistence type="inferred from homology"/>
<feature type="domain" description="ATPase AAA-3" evidence="4">
    <location>
        <begin position="165"/>
        <end position="295"/>
    </location>
</feature>
<organism evidence="6 7">
    <name type="scientific">Mariniblastus fucicola</name>
    <dbReference type="NCBI Taxonomy" id="980251"/>
    <lineage>
        <taxon>Bacteria</taxon>
        <taxon>Pseudomonadati</taxon>
        <taxon>Planctomycetota</taxon>
        <taxon>Planctomycetia</taxon>
        <taxon>Pirellulales</taxon>
        <taxon>Pirellulaceae</taxon>
        <taxon>Mariniblastus</taxon>
    </lineage>
</organism>
<dbReference type="GO" id="GO:0016887">
    <property type="term" value="F:ATP hydrolysis activity"/>
    <property type="evidence" value="ECO:0007669"/>
    <property type="project" value="InterPro"/>
</dbReference>
<dbReference type="Pfam" id="PF17863">
    <property type="entry name" value="AAA_lid_2"/>
    <property type="match status" value="1"/>
</dbReference>
<dbReference type="EMBL" id="CP042912">
    <property type="protein sequence ID" value="QEG21215.1"/>
    <property type="molecule type" value="Genomic_DNA"/>
</dbReference>
<dbReference type="GO" id="GO:0005524">
    <property type="term" value="F:ATP binding"/>
    <property type="evidence" value="ECO:0007669"/>
    <property type="project" value="UniProtKB-KW"/>
</dbReference>
<protein>
    <submittedName>
        <fullName evidence="6">ATPase family associated with various cellular activities (AAA)</fullName>
    </submittedName>
</protein>
<evidence type="ECO:0000256" key="2">
    <source>
        <dbReference type="ARBA" id="ARBA00022840"/>
    </source>
</evidence>
<dbReference type="SUPFAM" id="SSF52540">
    <property type="entry name" value="P-loop containing nucleoside triphosphate hydrolases"/>
    <property type="match status" value="1"/>
</dbReference>
<dbReference type="CDD" id="cd00009">
    <property type="entry name" value="AAA"/>
    <property type="match status" value="1"/>
</dbReference>
<evidence type="ECO:0000256" key="3">
    <source>
        <dbReference type="ARBA" id="ARBA00061607"/>
    </source>
</evidence>
<dbReference type="Gene3D" id="3.40.50.300">
    <property type="entry name" value="P-loop containing nucleotide triphosphate hydrolases"/>
    <property type="match status" value="1"/>
</dbReference>
<evidence type="ECO:0000259" key="5">
    <source>
        <dbReference type="Pfam" id="PF17863"/>
    </source>
</evidence>
<dbReference type="AlphaFoldDB" id="A0A5B9P7N9"/>
<dbReference type="PANTHER" id="PTHR42759">
    <property type="entry name" value="MOXR FAMILY PROTEIN"/>
    <property type="match status" value="1"/>
</dbReference>
<dbReference type="PANTHER" id="PTHR42759:SF1">
    <property type="entry name" value="MAGNESIUM-CHELATASE SUBUNIT CHLD"/>
    <property type="match status" value="1"/>
</dbReference>
<evidence type="ECO:0000256" key="1">
    <source>
        <dbReference type="ARBA" id="ARBA00022741"/>
    </source>
</evidence>
<dbReference type="Proteomes" id="UP000322214">
    <property type="component" value="Chromosome"/>
</dbReference>
<feature type="domain" description="ChlI/MoxR AAA lid" evidence="5">
    <location>
        <begin position="364"/>
        <end position="434"/>
    </location>
</feature>